<organism evidence="1 2">
    <name type="scientific">Saccharibacillus endophyticus</name>
    <dbReference type="NCBI Taxonomy" id="2060666"/>
    <lineage>
        <taxon>Bacteria</taxon>
        <taxon>Bacillati</taxon>
        <taxon>Bacillota</taxon>
        <taxon>Bacilli</taxon>
        <taxon>Bacillales</taxon>
        <taxon>Paenibacillaceae</taxon>
        <taxon>Saccharibacillus</taxon>
    </lineage>
</organism>
<dbReference type="InterPro" id="IPR017853">
    <property type="entry name" value="GH"/>
</dbReference>
<sequence>MSWWMEESIRMIQTNLRETDATMDPVRLMDDLDALSANVLMVNAGGIFAFYPSELEEQYVTPFLENDLVGTLTDLAHQRGKRIIVRFDFSKAHESLFERHPDWFYRTRAGQEVNYQGIVHTCVNGHYQQKVSLKMIGEVLERYPVDGIFFNMFGYQHWDYSGNHYGPCYCENCRRRFSEMHGQDLEQYDGKNGPLQQEYAEFCEQTTREMLQRIRAFVKKDYPKVAISTYHTEGVDLVRSESNTSLKRPLPKWLYAASENIASVEGGWDDKRSSCCSINAVDLPYRFTGVSVHETEIRLYEALAQGSVLDFCIIGTFPDYPDASNLPTVQQVFRFQQENESVFKKLKPVADVLLAKPESGTARGEYSGLFKILKEKQIPFEVVARERMSWRLEKEDRARVLLLPGIVRLTEKERELLERKQRAGLRIAATGGALAEDAESLSALFGIRELRRLPDAESAYFEADGEGLAGIPEGRRWIVAPGPCWAAEVEPGVEGRLRGIEAATFGPPERAYGHARSEGFDAVTIRRSGAGSGLYYGWQPGEWYGRYGWQDHKEAFAAILEGELESGWTLKSDAPSSVEVFLHRAGESDLLLQCINLSGFNGMTYHEALPIGPLTFTIGSLNDEASSDLFFNRYEAISLVSKNHIDVQQTATGISFTIERLEKYEAVQIRRASAKKRLVDKES</sequence>
<evidence type="ECO:0000313" key="1">
    <source>
        <dbReference type="EMBL" id="GGH75185.1"/>
    </source>
</evidence>
<reference evidence="2" key="1">
    <citation type="journal article" date="2019" name="Int. J. Syst. Evol. Microbiol.">
        <title>The Global Catalogue of Microorganisms (GCM) 10K type strain sequencing project: providing services to taxonomists for standard genome sequencing and annotation.</title>
        <authorList>
            <consortium name="The Broad Institute Genomics Platform"/>
            <consortium name="The Broad Institute Genome Sequencing Center for Infectious Disease"/>
            <person name="Wu L."/>
            <person name="Ma J."/>
        </authorList>
    </citation>
    <scope>NUCLEOTIDE SEQUENCE [LARGE SCALE GENOMIC DNA]</scope>
    <source>
        <strain evidence="2">CCM 8702</strain>
    </source>
</reference>
<evidence type="ECO:0008006" key="3">
    <source>
        <dbReference type="Google" id="ProtNLM"/>
    </source>
</evidence>
<gene>
    <name evidence="1" type="ORF">GCM10007362_16060</name>
</gene>
<dbReference type="InterPro" id="IPR028212">
    <property type="entry name" value="GHL6"/>
</dbReference>
<dbReference type="Gene3D" id="3.20.20.80">
    <property type="entry name" value="Glycosidases"/>
    <property type="match status" value="1"/>
</dbReference>
<evidence type="ECO:0000313" key="2">
    <source>
        <dbReference type="Proteomes" id="UP000605427"/>
    </source>
</evidence>
<dbReference type="Proteomes" id="UP000605427">
    <property type="component" value="Unassembled WGS sequence"/>
</dbReference>
<dbReference type="InterPro" id="IPR029062">
    <property type="entry name" value="Class_I_gatase-like"/>
</dbReference>
<dbReference type="EMBL" id="BMDD01000001">
    <property type="protein sequence ID" value="GGH75185.1"/>
    <property type="molecule type" value="Genomic_DNA"/>
</dbReference>
<proteinExistence type="predicted"/>
<dbReference type="Gene3D" id="3.40.50.880">
    <property type="match status" value="1"/>
</dbReference>
<accession>A0ABQ1ZTM9</accession>
<dbReference type="Pfam" id="PF14871">
    <property type="entry name" value="GHL6"/>
    <property type="match status" value="1"/>
</dbReference>
<dbReference type="RefSeq" id="WP_172247262.1">
    <property type="nucleotide sequence ID" value="NZ_BMDD01000001.1"/>
</dbReference>
<name>A0ABQ1ZTM9_9BACL</name>
<protein>
    <recommendedName>
        <fullName evidence="3">Family 10 glycosylhydrolase</fullName>
    </recommendedName>
</protein>
<keyword evidence="2" id="KW-1185">Reference proteome</keyword>
<comment type="caution">
    <text evidence="1">The sequence shown here is derived from an EMBL/GenBank/DDBJ whole genome shotgun (WGS) entry which is preliminary data.</text>
</comment>
<dbReference type="SUPFAM" id="SSF51445">
    <property type="entry name" value="(Trans)glycosidases"/>
    <property type="match status" value="1"/>
</dbReference>